<feature type="region of interest" description="Disordered" evidence="1">
    <location>
        <begin position="132"/>
        <end position="208"/>
    </location>
</feature>
<dbReference type="EMBL" id="KL197709">
    <property type="protein sequence ID" value="KDQ65018.1"/>
    <property type="molecule type" value="Genomic_DNA"/>
</dbReference>
<dbReference type="InParanoid" id="A0A067QD82"/>
<feature type="region of interest" description="Disordered" evidence="1">
    <location>
        <begin position="1"/>
        <end position="47"/>
    </location>
</feature>
<evidence type="ECO:0000313" key="3">
    <source>
        <dbReference type="Proteomes" id="UP000027265"/>
    </source>
</evidence>
<feature type="region of interest" description="Disordered" evidence="1">
    <location>
        <begin position="79"/>
        <end position="114"/>
    </location>
</feature>
<feature type="compositionally biased region" description="Low complexity" evidence="1">
    <location>
        <begin position="136"/>
        <end position="192"/>
    </location>
</feature>
<organism evidence="2 3">
    <name type="scientific">Jaapia argillacea MUCL 33604</name>
    <dbReference type="NCBI Taxonomy" id="933084"/>
    <lineage>
        <taxon>Eukaryota</taxon>
        <taxon>Fungi</taxon>
        <taxon>Dikarya</taxon>
        <taxon>Basidiomycota</taxon>
        <taxon>Agaricomycotina</taxon>
        <taxon>Agaricomycetes</taxon>
        <taxon>Agaricomycetidae</taxon>
        <taxon>Jaapiales</taxon>
        <taxon>Jaapiaceae</taxon>
        <taxon>Jaapia</taxon>
    </lineage>
</organism>
<gene>
    <name evidence="2" type="ORF">JAAARDRAFT_188281</name>
</gene>
<accession>A0A067QD82</accession>
<evidence type="ECO:0000256" key="1">
    <source>
        <dbReference type="SAM" id="MobiDB-lite"/>
    </source>
</evidence>
<dbReference type="AlphaFoldDB" id="A0A067QD82"/>
<name>A0A067QD82_9AGAM</name>
<protein>
    <submittedName>
        <fullName evidence="2">Uncharacterized protein</fullName>
    </submittedName>
</protein>
<evidence type="ECO:0000313" key="2">
    <source>
        <dbReference type="EMBL" id="KDQ65018.1"/>
    </source>
</evidence>
<dbReference type="HOGENOM" id="CLU_729751_0_0_1"/>
<sequence length="424" mass="47510">MDAPNVDDPISCPPVSTPDKNDSDSGDSSYGTPPSSSPEESTNINSPNLFLRLKTNLALPASIGSFFSSPTSQETIVQAQKDTSIQTQTQASEEGVYDSSKCEDGIGATPRDRDRLVRRSLSGVKRILSDIKTRSRGSSLSNSSISNTSPTFPAQTQTQTPVLSSSSTLSSFFSGNVTTSSASGSSDGTLVSPSSSENTYNKSSGSGFREHSCAWWKEDELPVDEEHLREVREGKKPQKALDYDTLIADITNNLVPSEESITPQDEQEEWYGLECTLELSRRESQLSQVHQVVGEYSKSYQSFSTLHPSDSNSNSHYQYVQWRRWRAYIDNQERELRKMKVVEFLTRSEEMAWVYVEERRMREWVAVHLEEYGEDLGLEYAKKYYRAVVESRPDPYVPPQKHGLAWRLKSSRSVASLRELHPGP</sequence>
<reference evidence="3" key="1">
    <citation type="journal article" date="2014" name="Proc. Natl. Acad. Sci. U.S.A.">
        <title>Extensive sampling of basidiomycete genomes demonstrates inadequacy of the white-rot/brown-rot paradigm for wood decay fungi.</title>
        <authorList>
            <person name="Riley R."/>
            <person name="Salamov A.A."/>
            <person name="Brown D.W."/>
            <person name="Nagy L.G."/>
            <person name="Floudas D."/>
            <person name="Held B.W."/>
            <person name="Levasseur A."/>
            <person name="Lombard V."/>
            <person name="Morin E."/>
            <person name="Otillar R."/>
            <person name="Lindquist E.A."/>
            <person name="Sun H."/>
            <person name="LaButti K.M."/>
            <person name="Schmutz J."/>
            <person name="Jabbour D."/>
            <person name="Luo H."/>
            <person name="Baker S.E."/>
            <person name="Pisabarro A.G."/>
            <person name="Walton J.D."/>
            <person name="Blanchette R.A."/>
            <person name="Henrissat B."/>
            <person name="Martin F."/>
            <person name="Cullen D."/>
            <person name="Hibbett D.S."/>
            <person name="Grigoriev I.V."/>
        </authorList>
    </citation>
    <scope>NUCLEOTIDE SEQUENCE [LARGE SCALE GENOMIC DNA]</scope>
    <source>
        <strain evidence="3">MUCL 33604</strain>
    </source>
</reference>
<feature type="compositionally biased region" description="Polar residues" evidence="1">
    <location>
        <begin position="193"/>
        <end position="206"/>
    </location>
</feature>
<feature type="compositionally biased region" description="Basic and acidic residues" evidence="1">
    <location>
        <begin position="100"/>
        <end position="114"/>
    </location>
</feature>
<dbReference type="OrthoDB" id="2964597at2759"/>
<dbReference type="Proteomes" id="UP000027265">
    <property type="component" value="Unassembled WGS sequence"/>
</dbReference>
<feature type="compositionally biased region" description="Low complexity" evidence="1">
    <location>
        <begin position="26"/>
        <end position="47"/>
    </location>
</feature>
<feature type="compositionally biased region" description="Polar residues" evidence="1">
    <location>
        <begin position="79"/>
        <end position="92"/>
    </location>
</feature>
<proteinExistence type="predicted"/>
<keyword evidence="3" id="KW-1185">Reference proteome</keyword>